<dbReference type="Proteomes" id="UP000199320">
    <property type="component" value="Unassembled WGS sequence"/>
</dbReference>
<feature type="transmembrane region" description="Helical" evidence="1">
    <location>
        <begin position="12"/>
        <end position="30"/>
    </location>
</feature>
<evidence type="ECO:0000313" key="5">
    <source>
        <dbReference type="Proteomes" id="UP000324021"/>
    </source>
</evidence>
<dbReference type="STRING" id="392421.SAMN04488694_10953"/>
<keyword evidence="1" id="KW-0812">Transmembrane</keyword>
<dbReference type="OrthoDB" id="203413at2157"/>
<evidence type="ECO:0000313" key="4">
    <source>
        <dbReference type="Proteomes" id="UP000199320"/>
    </source>
</evidence>
<keyword evidence="4" id="KW-1185">Reference proteome</keyword>
<feature type="transmembrane region" description="Helical" evidence="1">
    <location>
        <begin position="68"/>
        <end position="87"/>
    </location>
</feature>
<feature type="transmembrane region" description="Helical" evidence="1">
    <location>
        <begin position="93"/>
        <end position="111"/>
    </location>
</feature>
<dbReference type="EMBL" id="FMZP01000007">
    <property type="protein sequence ID" value="SDC77805.1"/>
    <property type="molecule type" value="Genomic_DNA"/>
</dbReference>
<evidence type="ECO:0000256" key="1">
    <source>
        <dbReference type="SAM" id="Phobius"/>
    </source>
</evidence>
<dbReference type="EMBL" id="FOIC01000009">
    <property type="protein sequence ID" value="SET60753.1"/>
    <property type="molecule type" value="Genomic_DNA"/>
</dbReference>
<reference evidence="4 5" key="1">
    <citation type="submission" date="2016-10" db="EMBL/GenBank/DDBJ databases">
        <authorList>
            <person name="Varghese N."/>
            <person name="Submissions S."/>
        </authorList>
    </citation>
    <scope>NUCLEOTIDE SEQUENCE [LARGE SCALE GENOMIC DNA]</scope>
    <source>
        <strain evidence="2 5">CDM_1</strain>
        <strain evidence="4">CDM_6</strain>
    </source>
</reference>
<proteinExistence type="predicted"/>
<feature type="transmembrane region" description="Helical" evidence="1">
    <location>
        <begin position="36"/>
        <end position="56"/>
    </location>
</feature>
<reference evidence="3" key="2">
    <citation type="submission" date="2016-10" db="EMBL/GenBank/DDBJ databases">
        <authorList>
            <person name="de Groot N.N."/>
        </authorList>
    </citation>
    <scope>NUCLEOTIDE SEQUENCE [LARGE SCALE GENOMIC DNA]</scope>
    <source>
        <strain evidence="3">CDM_6</strain>
    </source>
</reference>
<evidence type="ECO:0000313" key="3">
    <source>
        <dbReference type="EMBL" id="SET60753.1"/>
    </source>
</evidence>
<dbReference type="AlphaFoldDB" id="A0A1G6PEP2"/>
<keyword evidence="1" id="KW-1133">Transmembrane helix</keyword>
<dbReference type="RefSeq" id="WP_092932765.1">
    <property type="nucleotide sequence ID" value="NZ_FMZP01000007.1"/>
</dbReference>
<evidence type="ECO:0000313" key="2">
    <source>
        <dbReference type="EMBL" id="SDC77805.1"/>
    </source>
</evidence>
<sequence length="114" mass="11298">MDVTAGSTARSRAISALILGYFVVLIYATIANDPLAAAVAEVGFGVIAIAVGAMLYDSAAGWRSAQTLAAGCLVAGGILAFGSVLTGVAAVDLLSSVLVVLGVGSYVYAVWTAT</sequence>
<dbReference type="Proteomes" id="UP000324021">
    <property type="component" value="Unassembled WGS sequence"/>
</dbReference>
<accession>A0A1G6PEP2</accession>
<organism evidence="2 5">
    <name type="scientific">Natrinema hispanicum</name>
    <dbReference type="NCBI Taxonomy" id="392421"/>
    <lineage>
        <taxon>Archaea</taxon>
        <taxon>Methanobacteriati</taxon>
        <taxon>Methanobacteriota</taxon>
        <taxon>Stenosarchaea group</taxon>
        <taxon>Halobacteria</taxon>
        <taxon>Halobacteriales</taxon>
        <taxon>Natrialbaceae</taxon>
        <taxon>Natrinema</taxon>
    </lineage>
</organism>
<keyword evidence="1" id="KW-0472">Membrane</keyword>
<protein>
    <submittedName>
        <fullName evidence="2">Uncharacterized protein</fullName>
    </submittedName>
</protein>
<gene>
    <name evidence="3" type="ORF">SAMN04488694_10953</name>
    <name evidence="2" type="ORF">SAMN05192552_100780</name>
</gene>
<name>A0A1G6PEP2_9EURY</name>